<dbReference type="InterPro" id="IPR045064">
    <property type="entry name" value="Reticulon-like"/>
</dbReference>
<evidence type="ECO:0000313" key="8">
    <source>
        <dbReference type="EMBL" id="CAI9108269.1"/>
    </source>
</evidence>
<dbReference type="GO" id="GO:0005789">
    <property type="term" value="C:endoplasmic reticulum membrane"/>
    <property type="evidence" value="ECO:0007669"/>
    <property type="project" value="UniProtKB-SubCell"/>
</dbReference>
<feature type="transmembrane region" description="Helical" evidence="6">
    <location>
        <begin position="52"/>
        <end position="71"/>
    </location>
</feature>
<keyword evidence="3 6" id="KW-0256">Endoplasmic reticulum</keyword>
<protein>
    <recommendedName>
        <fullName evidence="6">Reticulon-like protein</fullName>
    </recommendedName>
</protein>
<dbReference type="GO" id="GO:0009617">
    <property type="term" value="P:response to bacterium"/>
    <property type="evidence" value="ECO:0007669"/>
    <property type="project" value="InterPro"/>
</dbReference>
<evidence type="ECO:0000256" key="5">
    <source>
        <dbReference type="ARBA" id="ARBA00023136"/>
    </source>
</evidence>
<comment type="subcellular location">
    <subcellularLocation>
        <location evidence="1 6">Endoplasmic reticulum membrane</location>
        <topology evidence="1 6">Multi-pass membrane protein</topology>
    </subcellularLocation>
</comment>
<dbReference type="PANTHER" id="PTHR10994:SF154">
    <property type="entry name" value="RETICULON-LIKE PROTEIN B11"/>
    <property type="match status" value="1"/>
</dbReference>
<dbReference type="PANTHER" id="PTHR10994">
    <property type="entry name" value="RETICULON"/>
    <property type="match status" value="1"/>
</dbReference>
<evidence type="ECO:0000256" key="2">
    <source>
        <dbReference type="ARBA" id="ARBA00022692"/>
    </source>
</evidence>
<gene>
    <name evidence="8" type="ORF">OLC1_LOCUS16379</name>
</gene>
<dbReference type="EMBL" id="OX459123">
    <property type="protein sequence ID" value="CAI9108269.1"/>
    <property type="molecule type" value="Genomic_DNA"/>
</dbReference>
<organism evidence="8 9">
    <name type="scientific">Oldenlandia corymbosa var. corymbosa</name>
    <dbReference type="NCBI Taxonomy" id="529605"/>
    <lineage>
        <taxon>Eukaryota</taxon>
        <taxon>Viridiplantae</taxon>
        <taxon>Streptophyta</taxon>
        <taxon>Embryophyta</taxon>
        <taxon>Tracheophyta</taxon>
        <taxon>Spermatophyta</taxon>
        <taxon>Magnoliopsida</taxon>
        <taxon>eudicotyledons</taxon>
        <taxon>Gunneridae</taxon>
        <taxon>Pentapetalae</taxon>
        <taxon>asterids</taxon>
        <taxon>lamiids</taxon>
        <taxon>Gentianales</taxon>
        <taxon>Rubiaceae</taxon>
        <taxon>Rubioideae</taxon>
        <taxon>Spermacoceae</taxon>
        <taxon>Hedyotis-Oldenlandia complex</taxon>
        <taxon>Oldenlandia</taxon>
    </lineage>
</organism>
<keyword evidence="4 6" id="KW-1133">Transmembrane helix</keyword>
<dbReference type="PROSITE" id="PS50845">
    <property type="entry name" value="RETICULON"/>
    <property type="match status" value="1"/>
</dbReference>
<feature type="transmembrane region" description="Helical" evidence="6">
    <location>
        <begin position="131"/>
        <end position="155"/>
    </location>
</feature>
<dbReference type="Proteomes" id="UP001161247">
    <property type="component" value="Chromosome 6"/>
</dbReference>
<dbReference type="AlphaFoldDB" id="A0AAV1DK54"/>
<keyword evidence="2 6" id="KW-0812">Transmembrane</keyword>
<keyword evidence="5 6" id="KW-0472">Membrane</keyword>
<accession>A0AAV1DK54</accession>
<evidence type="ECO:0000256" key="4">
    <source>
        <dbReference type="ARBA" id="ARBA00022989"/>
    </source>
</evidence>
<evidence type="ECO:0000313" key="9">
    <source>
        <dbReference type="Proteomes" id="UP001161247"/>
    </source>
</evidence>
<proteinExistence type="predicted"/>
<evidence type="ECO:0000256" key="1">
    <source>
        <dbReference type="ARBA" id="ARBA00004477"/>
    </source>
</evidence>
<evidence type="ECO:0000256" key="6">
    <source>
        <dbReference type="RuleBase" id="RU363132"/>
    </source>
</evidence>
<evidence type="ECO:0000259" key="7">
    <source>
        <dbReference type="PROSITE" id="PS50845"/>
    </source>
</evidence>
<evidence type="ECO:0000256" key="3">
    <source>
        <dbReference type="ARBA" id="ARBA00022824"/>
    </source>
</evidence>
<dbReference type="Pfam" id="PF02453">
    <property type="entry name" value="Reticulon"/>
    <property type="match status" value="1"/>
</dbReference>
<dbReference type="InterPro" id="IPR003388">
    <property type="entry name" value="Reticulon"/>
</dbReference>
<keyword evidence="9" id="KW-1185">Reference proteome</keyword>
<reference evidence="8" key="1">
    <citation type="submission" date="2023-03" db="EMBL/GenBank/DDBJ databases">
        <authorList>
            <person name="Julca I."/>
        </authorList>
    </citation>
    <scope>NUCLEOTIDE SEQUENCE</scope>
</reference>
<sequence length="205" mass="22992">MRESSQYPSVHRAFGGGPVADVLMWKRWGASVALLVGSTSTWYLFERGGYNLLTFIANVLLLLVVILFFWAKSASLLNRPLPPLPDLTVSDETVTKAADVAREWINKVLLVARKIAVGGNLKLLIQVASGLWMISYIGSFFNFLTLLYIGVLLSLSMPILYEMYQDQIDSNLLLAYNVARAQYRKLDQTVLRRISGAMSKEKKTQ</sequence>
<name>A0AAV1DK54_OLDCO</name>
<feature type="domain" description="Reticulon" evidence="7">
    <location>
        <begin position="19"/>
        <end position="205"/>
    </location>
</feature>